<keyword evidence="3 6" id="KW-0812">Transmembrane</keyword>
<protein>
    <submittedName>
        <fullName evidence="7">Polysaccharide biosynthesis protein</fullName>
    </submittedName>
</protein>
<organism evidence="7 8">
    <name type="scientific">Sphingomonas oleivorans</name>
    <dbReference type="NCBI Taxonomy" id="1735121"/>
    <lineage>
        <taxon>Bacteria</taxon>
        <taxon>Pseudomonadati</taxon>
        <taxon>Pseudomonadota</taxon>
        <taxon>Alphaproteobacteria</taxon>
        <taxon>Sphingomonadales</taxon>
        <taxon>Sphingomonadaceae</taxon>
        <taxon>Sphingomonas</taxon>
    </lineage>
</organism>
<evidence type="ECO:0000256" key="6">
    <source>
        <dbReference type="SAM" id="Phobius"/>
    </source>
</evidence>
<dbReference type="InterPro" id="IPR050833">
    <property type="entry name" value="Poly_Biosynth_Transport"/>
</dbReference>
<accession>A0A2T5FX36</accession>
<dbReference type="AlphaFoldDB" id="A0A2T5FX36"/>
<evidence type="ECO:0000313" key="8">
    <source>
        <dbReference type="Proteomes" id="UP000244162"/>
    </source>
</evidence>
<feature type="transmembrane region" description="Helical" evidence="6">
    <location>
        <begin position="430"/>
        <end position="449"/>
    </location>
</feature>
<evidence type="ECO:0000256" key="5">
    <source>
        <dbReference type="ARBA" id="ARBA00023136"/>
    </source>
</evidence>
<feature type="transmembrane region" description="Helical" evidence="6">
    <location>
        <begin position="148"/>
        <end position="169"/>
    </location>
</feature>
<evidence type="ECO:0000256" key="2">
    <source>
        <dbReference type="ARBA" id="ARBA00022475"/>
    </source>
</evidence>
<dbReference type="PANTHER" id="PTHR30250:SF11">
    <property type="entry name" value="O-ANTIGEN TRANSPORTER-RELATED"/>
    <property type="match status" value="1"/>
</dbReference>
<dbReference type="InterPro" id="IPR002797">
    <property type="entry name" value="Polysacc_synth"/>
</dbReference>
<name>A0A2T5FX36_9SPHN</name>
<feature type="transmembrane region" description="Helical" evidence="6">
    <location>
        <begin position="237"/>
        <end position="257"/>
    </location>
</feature>
<evidence type="ECO:0000313" key="7">
    <source>
        <dbReference type="EMBL" id="PTQ10305.1"/>
    </source>
</evidence>
<sequence length="500" mass="53243">MTGDAPPIPWRGKQIIPAQSAWRARNKAGHRDRMMMIRGLSRRPGGSRMDAQLLAKIITALSERGLGIILSLATRALEAVSKFGLYALAARLLGGDASGRFFLCLSIVHFTATFARMGLEKPLTRHVAAELAVGQSVAARRKAIMGTAAILGASLLVALLLSLAAGPIAHLLFRHPELERALRLAALIVPLNNLAFACAYLLIGLDRGAMAQLVMNALVPVLSLGALMLGADDLDRLLLAYGGAFALSCLLGIALIAREWRRMTDGEPAPDMAPEPLPSLWASARPLFIVELGQAGLLSLPILVLGRFAAPLEVSEFSIANRLSMLVSTVVLSIGAIVAPAYARHYRRGEFARLRKVDRQIRSISMAVCLPMIAAMLLGAYPLLQLLGSASDMSVRVLWILAFGQLLFCLLPCQDVLLAMTGHGDVLRRLMLVQLAVCISLCLALIPAFGALGGAVASMAAWAITAIGSALAVRRLLPEMRRRQEAAGEAVTAASFPSAL</sequence>
<dbReference type="Pfam" id="PF01943">
    <property type="entry name" value="Polysacc_synt"/>
    <property type="match status" value="1"/>
</dbReference>
<evidence type="ECO:0000256" key="3">
    <source>
        <dbReference type="ARBA" id="ARBA00022692"/>
    </source>
</evidence>
<gene>
    <name evidence="7" type="ORF">CLG96_12570</name>
</gene>
<keyword evidence="4 6" id="KW-1133">Transmembrane helix</keyword>
<feature type="transmembrane region" description="Helical" evidence="6">
    <location>
        <begin position="455"/>
        <end position="473"/>
    </location>
</feature>
<feature type="transmembrane region" description="Helical" evidence="6">
    <location>
        <begin position="181"/>
        <end position="203"/>
    </location>
</feature>
<feature type="transmembrane region" description="Helical" evidence="6">
    <location>
        <begin position="364"/>
        <end position="384"/>
    </location>
</feature>
<dbReference type="Proteomes" id="UP000244162">
    <property type="component" value="Unassembled WGS sequence"/>
</dbReference>
<feature type="transmembrane region" description="Helical" evidence="6">
    <location>
        <begin position="396"/>
        <end position="418"/>
    </location>
</feature>
<dbReference type="EMBL" id="NWBU01000010">
    <property type="protein sequence ID" value="PTQ10305.1"/>
    <property type="molecule type" value="Genomic_DNA"/>
</dbReference>
<dbReference type="OrthoDB" id="9800982at2"/>
<keyword evidence="5 6" id="KW-0472">Membrane</keyword>
<feature type="transmembrane region" description="Helical" evidence="6">
    <location>
        <begin position="322"/>
        <end position="343"/>
    </location>
</feature>
<dbReference type="PANTHER" id="PTHR30250">
    <property type="entry name" value="PST FAMILY PREDICTED COLANIC ACID TRANSPORTER"/>
    <property type="match status" value="1"/>
</dbReference>
<feature type="transmembrane region" description="Helical" evidence="6">
    <location>
        <begin position="287"/>
        <end position="310"/>
    </location>
</feature>
<feature type="transmembrane region" description="Helical" evidence="6">
    <location>
        <begin position="210"/>
        <end position="231"/>
    </location>
</feature>
<keyword evidence="2" id="KW-1003">Cell membrane</keyword>
<evidence type="ECO:0000256" key="1">
    <source>
        <dbReference type="ARBA" id="ARBA00004651"/>
    </source>
</evidence>
<comment type="caution">
    <text evidence="7">The sequence shown here is derived from an EMBL/GenBank/DDBJ whole genome shotgun (WGS) entry which is preliminary data.</text>
</comment>
<proteinExistence type="predicted"/>
<keyword evidence="8" id="KW-1185">Reference proteome</keyword>
<evidence type="ECO:0000256" key="4">
    <source>
        <dbReference type="ARBA" id="ARBA00022989"/>
    </source>
</evidence>
<reference evidence="7 8" key="1">
    <citation type="submission" date="2017-09" db="EMBL/GenBank/DDBJ databases">
        <title>Sphingomonas panjinensis sp.nov., isolated from oil-contaminated soil.</title>
        <authorList>
            <person name="Wang L."/>
            <person name="Chen L."/>
        </authorList>
    </citation>
    <scope>NUCLEOTIDE SEQUENCE [LARGE SCALE GENOMIC DNA]</scope>
    <source>
        <strain evidence="7 8">FW-11</strain>
    </source>
</reference>
<dbReference type="GO" id="GO:0005886">
    <property type="term" value="C:plasma membrane"/>
    <property type="evidence" value="ECO:0007669"/>
    <property type="project" value="UniProtKB-SubCell"/>
</dbReference>
<comment type="subcellular location">
    <subcellularLocation>
        <location evidence="1">Cell membrane</location>
        <topology evidence="1">Multi-pass membrane protein</topology>
    </subcellularLocation>
</comment>